<accession>A0A6I1MXQ8</accession>
<evidence type="ECO:0000256" key="1">
    <source>
        <dbReference type="ARBA" id="ARBA00001231"/>
    </source>
</evidence>
<dbReference type="Proteomes" id="UP000430345">
    <property type="component" value="Unassembled WGS sequence"/>
</dbReference>
<evidence type="ECO:0000259" key="6">
    <source>
        <dbReference type="Pfam" id="PF00933"/>
    </source>
</evidence>
<dbReference type="InterPro" id="IPR019800">
    <property type="entry name" value="Glyco_hydro_3_AS"/>
</dbReference>
<dbReference type="Gene3D" id="3.20.20.300">
    <property type="entry name" value="Glycoside hydrolase, family 3, N-terminal domain"/>
    <property type="match status" value="1"/>
</dbReference>
<organism evidence="7 8">
    <name type="scientific">Clostridium tarantellae</name>
    <dbReference type="NCBI Taxonomy" id="39493"/>
    <lineage>
        <taxon>Bacteria</taxon>
        <taxon>Bacillati</taxon>
        <taxon>Bacillota</taxon>
        <taxon>Clostridia</taxon>
        <taxon>Eubacteriales</taxon>
        <taxon>Clostridiaceae</taxon>
        <taxon>Clostridium</taxon>
    </lineage>
</organism>
<comment type="catalytic activity">
    <reaction evidence="1">
        <text>Hydrolysis of terminal non-reducing N-acetyl-D-hexosamine residues in N-acetyl-beta-D-hexosaminides.</text>
        <dbReference type="EC" id="3.2.1.52"/>
    </reaction>
</comment>
<dbReference type="InterPro" id="IPR036962">
    <property type="entry name" value="Glyco_hydro_3_N_sf"/>
</dbReference>
<evidence type="ECO:0000313" key="7">
    <source>
        <dbReference type="EMBL" id="MPQ44929.1"/>
    </source>
</evidence>
<evidence type="ECO:0000256" key="5">
    <source>
        <dbReference type="ARBA" id="ARBA00023295"/>
    </source>
</evidence>
<dbReference type="InterPro" id="IPR036881">
    <property type="entry name" value="Glyco_hydro_3_C_sf"/>
</dbReference>
<sequence>MKNRKIIFTLITVMLANSLIINLGIKAKGNTSNVDKIVSNMTLEEKIGQMLMLDFRKWNLNGCFEEDFTEINDEVANIIEKYDLGGVILFAQNVKGTKQTTKLVHDLQQVAINDKDGNLPLLITIDQEGGIVTRLGAGTNLPGNMALGATRSEKNAYDAGNVMGKELASLGINVNFAPSIDVNNNPNNPVIGLRSISSNPELVGKLGVQLIKGIQNQGVSAVAKHFPGHGDVSTDSHTGLPRVDKSLEQLKETELIPFQYAVNNDVDMIMTAHIEFPQIEKEKYISLADGSEIELPATLSDDIINGLLRKDMGYDGVVITDAMNMDAISKNFGEFEATKLAINAGVDIILMPTILRSTKDIKKLDSIITSVIEAVNTGEIPMEKINNSVKRIVKLKIDRGILNLKDDNKTLEEKINNAKTIVGSKEHGDIERRISAEAITIVENKDNILPFNPKADENILLIAPYENELPSMKFAINRLIAEEKMPSLNLITHSYNKQMDLTKELKNKIYKANYILILTKMGNVTHLNFKHWLTATPTAIIDYANSLNKDLVLISIGKPYDVGVYPNAKAKVLAYGYKGIDPTETDGGLSTKQTFGANIPAAIEVVFGKNKSKGILPVDIPLLENSSFNTSKNVYPYGHGLTDLNKKDNTH</sequence>
<dbReference type="OrthoDB" id="9805821at2"/>
<dbReference type="InterPro" id="IPR050226">
    <property type="entry name" value="NagZ_Beta-hexosaminidase"/>
</dbReference>
<evidence type="ECO:0000256" key="3">
    <source>
        <dbReference type="ARBA" id="ARBA00012663"/>
    </source>
</evidence>
<proteinExistence type="inferred from homology"/>
<dbReference type="FunFam" id="3.20.20.300:FF:000014">
    <property type="entry name" value="Beta-hexosaminidase, lipoprotein"/>
    <property type="match status" value="1"/>
</dbReference>
<keyword evidence="5" id="KW-0326">Glycosidase</keyword>
<name>A0A6I1MXQ8_9CLOT</name>
<evidence type="ECO:0000313" key="8">
    <source>
        <dbReference type="Proteomes" id="UP000430345"/>
    </source>
</evidence>
<feature type="domain" description="Glycoside hydrolase family 3 N-terminal" evidence="6">
    <location>
        <begin position="42"/>
        <end position="395"/>
    </location>
</feature>
<keyword evidence="8" id="KW-1185">Reference proteome</keyword>
<comment type="caution">
    <text evidence="7">The sequence shown here is derived from an EMBL/GenBank/DDBJ whole genome shotgun (WGS) entry which is preliminary data.</text>
</comment>
<dbReference type="RefSeq" id="WP_152891808.1">
    <property type="nucleotide sequence ID" value="NZ_WHJC01000362.1"/>
</dbReference>
<dbReference type="SUPFAM" id="SSF51445">
    <property type="entry name" value="(Trans)glycosidases"/>
    <property type="match status" value="1"/>
</dbReference>
<dbReference type="PANTHER" id="PTHR30480">
    <property type="entry name" value="BETA-HEXOSAMINIDASE-RELATED"/>
    <property type="match status" value="1"/>
</dbReference>
<dbReference type="EMBL" id="WHJC01000362">
    <property type="protein sequence ID" value="MPQ44929.1"/>
    <property type="molecule type" value="Genomic_DNA"/>
</dbReference>
<evidence type="ECO:0000256" key="4">
    <source>
        <dbReference type="ARBA" id="ARBA00022801"/>
    </source>
</evidence>
<dbReference type="PROSITE" id="PS00775">
    <property type="entry name" value="GLYCOSYL_HYDROL_F3"/>
    <property type="match status" value="1"/>
</dbReference>
<dbReference type="GO" id="GO:0005975">
    <property type="term" value="P:carbohydrate metabolic process"/>
    <property type="evidence" value="ECO:0007669"/>
    <property type="project" value="InterPro"/>
</dbReference>
<reference evidence="7 8" key="1">
    <citation type="submission" date="2019-10" db="EMBL/GenBank/DDBJ databases">
        <title>The Genome Sequence of Clostridium tarantellae Isolated from Fish Brain.</title>
        <authorList>
            <person name="Bano L."/>
            <person name="Kiel M."/>
            <person name="Sales G."/>
            <person name="Doxey A.C."/>
            <person name="Mansfield M.J."/>
            <person name="Schiavone M."/>
            <person name="Rossetto O."/>
            <person name="Pirazzini M."/>
            <person name="Dobrindt U."/>
            <person name="Montecucco C."/>
        </authorList>
    </citation>
    <scope>NUCLEOTIDE SEQUENCE [LARGE SCALE GENOMIC DNA]</scope>
    <source>
        <strain evidence="7 8">DSM 3997</strain>
    </source>
</reference>
<dbReference type="Pfam" id="PF00933">
    <property type="entry name" value="Glyco_hydro_3"/>
    <property type="match status" value="1"/>
</dbReference>
<dbReference type="InterPro" id="IPR001764">
    <property type="entry name" value="Glyco_hydro_3_N"/>
</dbReference>
<dbReference type="EC" id="3.2.1.52" evidence="3"/>
<protein>
    <recommendedName>
        <fullName evidence="3">beta-N-acetylhexosaminidase</fullName>
        <ecNumber evidence="3">3.2.1.52</ecNumber>
    </recommendedName>
</protein>
<keyword evidence="4" id="KW-0378">Hydrolase</keyword>
<dbReference type="Gene3D" id="3.40.50.1700">
    <property type="entry name" value="Glycoside hydrolase family 3 C-terminal domain"/>
    <property type="match status" value="1"/>
</dbReference>
<gene>
    <name evidence="7" type="ORF">GBZ86_14455</name>
</gene>
<dbReference type="GO" id="GO:0004563">
    <property type="term" value="F:beta-N-acetylhexosaminidase activity"/>
    <property type="evidence" value="ECO:0007669"/>
    <property type="project" value="UniProtKB-EC"/>
</dbReference>
<dbReference type="PANTHER" id="PTHR30480:SF13">
    <property type="entry name" value="BETA-HEXOSAMINIDASE"/>
    <property type="match status" value="1"/>
</dbReference>
<dbReference type="AlphaFoldDB" id="A0A6I1MXQ8"/>
<comment type="similarity">
    <text evidence="2">Belongs to the glycosyl hydrolase 3 family.</text>
</comment>
<evidence type="ECO:0000256" key="2">
    <source>
        <dbReference type="ARBA" id="ARBA00005336"/>
    </source>
</evidence>
<dbReference type="InterPro" id="IPR017853">
    <property type="entry name" value="GH"/>
</dbReference>
<dbReference type="GO" id="GO:0009254">
    <property type="term" value="P:peptidoglycan turnover"/>
    <property type="evidence" value="ECO:0007669"/>
    <property type="project" value="TreeGrafter"/>
</dbReference>